<keyword evidence="4" id="KW-0812">Transmembrane</keyword>
<evidence type="ECO:0000259" key="5">
    <source>
        <dbReference type="PROSITE" id="PS50111"/>
    </source>
</evidence>
<dbReference type="PROSITE" id="PS50885">
    <property type="entry name" value="HAMP"/>
    <property type="match status" value="1"/>
</dbReference>
<dbReference type="Gene3D" id="1.10.8.500">
    <property type="entry name" value="HAMP domain in histidine kinase"/>
    <property type="match status" value="1"/>
</dbReference>
<evidence type="ECO:0000256" key="3">
    <source>
        <dbReference type="PROSITE-ProRule" id="PRU00284"/>
    </source>
</evidence>
<dbReference type="Pfam" id="PF00672">
    <property type="entry name" value="HAMP"/>
    <property type="match status" value="1"/>
</dbReference>
<dbReference type="PANTHER" id="PTHR32089:SF112">
    <property type="entry name" value="LYSOZYME-LIKE PROTEIN-RELATED"/>
    <property type="match status" value="1"/>
</dbReference>
<evidence type="ECO:0000313" key="8">
    <source>
        <dbReference type="Proteomes" id="UP000286997"/>
    </source>
</evidence>
<dbReference type="Gene3D" id="1.10.287.950">
    <property type="entry name" value="Methyl-accepting chemotaxis protein"/>
    <property type="match status" value="1"/>
</dbReference>
<proteinExistence type="inferred from homology"/>
<comment type="caution">
    <text evidence="7">The sequence shown here is derived from an EMBL/GenBank/DDBJ whole genome shotgun (WGS) entry which is preliminary data.</text>
</comment>
<dbReference type="InterPro" id="IPR003660">
    <property type="entry name" value="HAMP_dom"/>
</dbReference>
<dbReference type="GO" id="GO:0016020">
    <property type="term" value="C:membrane"/>
    <property type="evidence" value="ECO:0007669"/>
    <property type="project" value="InterPro"/>
</dbReference>
<feature type="domain" description="Methyl-accepting transducer" evidence="5">
    <location>
        <begin position="295"/>
        <end position="538"/>
    </location>
</feature>
<keyword evidence="4" id="KW-1133">Transmembrane helix</keyword>
<comment type="similarity">
    <text evidence="2">Belongs to the methyl-accepting chemotaxis (MCP) protein family.</text>
</comment>
<dbReference type="SMART" id="SM00304">
    <property type="entry name" value="HAMP"/>
    <property type="match status" value="1"/>
</dbReference>
<dbReference type="EMBL" id="SACP01000030">
    <property type="protein sequence ID" value="RVU14488.1"/>
    <property type="molecule type" value="Genomic_DNA"/>
</dbReference>
<dbReference type="OrthoDB" id="3289104at2"/>
<keyword evidence="4" id="KW-0472">Membrane</keyword>
<feature type="transmembrane region" description="Helical" evidence="4">
    <location>
        <begin position="189"/>
        <end position="211"/>
    </location>
</feature>
<accession>A0A437NWY2</accession>
<dbReference type="Pfam" id="PF12729">
    <property type="entry name" value="4HB_MCP_1"/>
    <property type="match status" value="1"/>
</dbReference>
<organism evidence="7 8">
    <name type="scientific">Methylobacterium oryzihabitans</name>
    <dbReference type="NCBI Taxonomy" id="2499852"/>
    <lineage>
        <taxon>Bacteria</taxon>
        <taxon>Pseudomonadati</taxon>
        <taxon>Pseudomonadota</taxon>
        <taxon>Alphaproteobacteria</taxon>
        <taxon>Hyphomicrobiales</taxon>
        <taxon>Methylobacteriaceae</taxon>
        <taxon>Methylobacterium</taxon>
    </lineage>
</organism>
<keyword evidence="1 3" id="KW-0807">Transducer</keyword>
<dbReference type="Pfam" id="PF00015">
    <property type="entry name" value="MCPsignal"/>
    <property type="match status" value="1"/>
</dbReference>
<dbReference type="PANTHER" id="PTHR32089">
    <property type="entry name" value="METHYL-ACCEPTING CHEMOTAXIS PROTEIN MCPB"/>
    <property type="match status" value="1"/>
</dbReference>
<dbReference type="CDD" id="cd06225">
    <property type="entry name" value="HAMP"/>
    <property type="match status" value="1"/>
</dbReference>
<dbReference type="Proteomes" id="UP000286997">
    <property type="component" value="Unassembled WGS sequence"/>
</dbReference>
<evidence type="ECO:0000259" key="6">
    <source>
        <dbReference type="PROSITE" id="PS50885"/>
    </source>
</evidence>
<sequence>MRPSVTATLAGLFGLMTAITVAQGGFTLFNLDRIGESVRGVTQDALPSVDGIHTINTLVIRSRLWQFRYLMADDAAERERSATQWAALVKEIDAAQARYRPLIHPGAEREAFEEFERRWAAMNAGWETLRKIDPARGEEIRALFRGPMNAEYLAVSAALQKGVEINRAAGAGASDAVALVQSETRRATWIGLALAVLAAAAASAYAFLGVARPIRRMTAAMRRLAGGDAGLVIPSLARRDEIGAMAGAVEVFRSNLLRSRALEEETALARAGAEAQRRATTREMADGFERAVGGIVARVVASASELQATARGMTATANDAAGQSTAVAAAAEQASCNVTMVASAAEQLGASVQEIGRQVDGSASLAGVAVEEAGRTETLTNDLRDAAGQIGEVVAMISAIAGQTNLLALNATIEAARAGEAGRGFAVVAAEVKALADQTTRATQDITVQIGRIRGSTDEAVSAIAGITGRIREINAVATSIAAAVEEQGAATGEIVRNVGEAAQGTGAVTQTIAGLAGTAREAGAAASQVLAAADALTDQAGHLGTEVDRFLATVRAA</sequence>
<dbReference type="InterPro" id="IPR004089">
    <property type="entry name" value="MCPsignal_dom"/>
</dbReference>
<name>A0A437NWY2_9HYPH</name>
<dbReference type="GO" id="GO:0007165">
    <property type="term" value="P:signal transduction"/>
    <property type="evidence" value="ECO:0007669"/>
    <property type="project" value="UniProtKB-KW"/>
</dbReference>
<evidence type="ECO:0000313" key="7">
    <source>
        <dbReference type="EMBL" id="RVU14488.1"/>
    </source>
</evidence>
<dbReference type="PROSITE" id="PS50111">
    <property type="entry name" value="CHEMOTAXIS_TRANSDUC_2"/>
    <property type="match status" value="1"/>
</dbReference>
<reference evidence="7 8" key="1">
    <citation type="submission" date="2019-01" db="EMBL/GenBank/DDBJ databases">
        <authorList>
            <person name="Chen W.-M."/>
        </authorList>
    </citation>
    <scope>NUCLEOTIDE SEQUENCE [LARGE SCALE GENOMIC DNA]</scope>
    <source>
        <strain evidence="7 8">TER-1</strain>
    </source>
</reference>
<protein>
    <submittedName>
        <fullName evidence="7">Methyl-accepting chemotaxis protein</fullName>
    </submittedName>
</protein>
<evidence type="ECO:0000256" key="4">
    <source>
        <dbReference type="SAM" id="Phobius"/>
    </source>
</evidence>
<evidence type="ECO:0000256" key="2">
    <source>
        <dbReference type="ARBA" id="ARBA00029447"/>
    </source>
</evidence>
<keyword evidence="8" id="KW-1185">Reference proteome</keyword>
<feature type="domain" description="HAMP" evidence="6">
    <location>
        <begin position="208"/>
        <end position="261"/>
    </location>
</feature>
<evidence type="ECO:0000256" key="1">
    <source>
        <dbReference type="ARBA" id="ARBA00023224"/>
    </source>
</evidence>
<gene>
    <name evidence="7" type="ORF">EOE48_23240</name>
</gene>
<dbReference type="SMART" id="SM00283">
    <property type="entry name" value="MA"/>
    <property type="match status" value="1"/>
</dbReference>
<dbReference type="SUPFAM" id="SSF58104">
    <property type="entry name" value="Methyl-accepting chemotaxis protein (MCP) signaling domain"/>
    <property type="match status" value="1"/>
</dbReference>
<dbReference type="AlphaFoldDB" id="A0A437NWY2"/>
<dbReference type="RefSeq" id="WP_127733263.1">
    <property type="nucleotide sequence ID" value="NZ_SACP01000030.1"/>
</dbReference>
<dbReference type="InterPro" id="IPR024478">
    <property type="entry name" value="HlyB_4HB_MCP"/>
</dbReference>